<keyword evidence="1" id="KW-1015">Disulfide bond</keyword>
<dbReference type="PaxDb" id="6945-B7PHL3"/>
<feature type="compositionally biased region" description="Basic and acidic residues" evidence="2">
    <location>
        <begin position="34"/>
        <end position="51"/>
    </location>
</feature>
<evidence type="ECO:0000313" key="4">
    <source>
        <dbReference type="EMBL" id="EEC06085.1"/>
    </source>
</evidence>
<dbReference type="OrthoDB" id="6119243at2759"/>
<feature type="region of interest" description="Disordered" evidence="2">
    <location>
        <begin position="334"/>
        <end position="370"/>
    </location>
</feature>
<dbReference type="VEuPathDB" id="VectorBase:ISCI018056"/>
<dbReference type="GO" id="GO:0005794">
    <property type="term" value="C:Golgi apparatus"/>
    <property type="evidence" value="ECO:0000318"/>
    <property type="project" value="GO_Central"/>
</dbReference>
<dbReference type="EMBL" id="ABJB011098619">
    <property type="status" value="NOT_ANNOTATED_CDS"/>
    <property type="molecule type" value="Genomic_DNA"/>
</dbReference>
<proteinExistence type="predicted"/>
<dbReference type="GO" id="GO:0006493">
    <property type="term" value="P:protein O-linked glycosylation"/>
    <property type="evidence" value="ECO:0000318"/>
    <property type="project" value="GO_Central"/>
</dbReference>
<feature type="compositionally biased region" description="Basic and acidic residues" evidence="2">
    <location>
        <begin position="1"/>
        <end position="26"/>
    </location>
</feature>
<evidence type="ECO:0000259" key="3">
    <source>
        <dbReference type="Pfam" id="PF00535"/>
    </source>
</evidence>
<reference evidence="4 6" key="1">
    <citation type="submission" date="2008-03" db="EMBL/GenBank/DDBJ databases">
        <title>Annotation of Ixodes scapularis.</title>
        <authorList>
            <consortium name="Ixodes scapularis Genome Project Consortium"/>
            <person name="Caler E."/>
            <person name="Hannick L.I."/>
            <person name="Bidwell S."/>
            <person name="Joardar V."/>
            <person name="Thiagarajan M."/>
            <person name="Amedeo P."/>
            <person name="Galinsky K.J."/>
            <person name="Schobel S."/>
            <person name="Inman J."/>
            <person name="Hostetler J."/>
            <person name="Miller J."/>
            <person name="Hammond M."/>
            <person name="Megy K."/>
            <person name="Lawson D."/>
            <person name="Kodira C."/>
            <person name="Sutton G."/>
            <person name="Meyer J."/>
            <person name="Hill C.A."/>
            <person name="Birren B."/>
            <person name="Nene V."/>
            <person name="Collins F."/>
            <person name="Alarcon-Chaidez F."/>
            <person name="Wikel S."/>
            <person name="Strausberg R."/>
        </authorList>
    </citation>
    <scope>NUCLEOTIDE SEQUENCE [LARGE SCALE GENOMIC DNA]</scope>
    <source>
        <strain evidence="6">Wikel</strain>
        <strain evidence="4">Wikel colony</strain>
    </source>
</reference>
<dbReference type="EMBL" id="ABJB010172490">
    <property type="status" value="NOT_ANNOTATED_CDS"/>
    <property type="molecule type" value="Genomic_DNA"/>
</dbReference>
<dbReference type="HOGENOM" id="CLU_604514_0_0_1"/>
<dbReference type="VEuPathDB" id="VectorBase:ISCP_016270"/>
<dbReference type="STRING" id="6945.B7PHL3"/>
<dbReference type="VEuPathDB" id="VectorBase:ISCW018056"/>
<dbReference type="EMBL" id="ABJB010886885">
    <property type="status" value="NOT_ANNOTATED_CDS"/>
    <property type="molecule type" value="Genomic_DNA"/>
</dbReference>
<feature type="domain" description="Glycosyltransferase 2-like" evidence="3">
    <location>
        <begin position="123"/>
        <end position="273"/>
    </location>
</feature>
<dbReference type="EMBL" id="DS713964">
    <property type="protein sequence ID" value="EEC06085.1"/>
    <property type="molecule type" value="Genomic_DNA"/>
</dbReference>
<keyword evidence="6" id="KW-1185">Reference proteome</keyword>
<organism>
    <name type="scientific">Ixodes scapularis</name>
    <name type="common">Black-legged tick</name>
    <name type="synonym">Deer tick</name>
    <dbReference type="NCBI Taxonomy" id="6945"/>
    <lineage>
        <taxon>Eukaryota</taxon>
        <taxon>Metazoa</taxon>
        <taxon>Ecdysozoa</taxon>
        <taxon>Arthropoda</taxon>
        <taxon>Chelicerata</taxon>
        <taxon>Arachnida</taxon>
        <taxon>Acari</taxon>
        <taxon>Parasitiformes</taxon>
        <taxon>Ixodida</taxon>
        <taxon>Ixodoidea</taxon>
        <taxon>Ixodidae</taxon>
        <taxon>Ixodinae</taxon>
        <taxon>Ixodes</taxon>
    </lineage>
</organism>
<evidence type="ECO:0000256" key="2">
    <source>
        <dbReference type="SAM" id="MobiDB-lite"/>
    </source>
</evidence>
<sequence>MFPQDGDHLDSNAIKDSKPADRRVDEQLPPLARKRAERERPPSKEDDKEAKGPAMQAVLVPPRNPDGPGELGRPVVLSGLTEEQEKRVKKGWDQNAFNQYISDMISLHRSLPDVRDSDVERALRTVHSILDRSPDPLLREIILVDDFSDMPHLKSQLEDYVAHLPKVKIVRAQKREGLIRARLLGAAAATAPVLTYLDSHCECTEGWLEPLLDRIARNSTTVVCPVIDVISDSTFEYHYRDSGGVNVGGFDWNLQFSWHAVPERERKRRLHSWDPVCGARTSGGPVSTFCAATHCAPGRGVAGRVRQVLLPTHRTRLGTQQGRGGPHLLGQPCQPGQHAQGCGHVPVPRTGRKPVLDAEQGRGDPPGRSVPGLCRGRGHPLPLPRLQGQPAVALRRRAARYIFSLNQLQVALPKMASNEVRCVEQKACIFLVFFFLVALSDWRRRCRRMGACR</sequence>
<dbReference type="AlphaFoldDB" id="B7PHL3"/>
<keyword evidence="4" id="KW-0328">Glycosyltransferase</keyword>
<dbReference type="Pfam" id="PF00535">
    <property type="entry name" value="Glycos_transf_2"/>
    <property type="match status" value="1"/>
</dbReference>
<dbReference type="SUPFAM" id="SSF53448">
    <property type="entry name" value="Nucleotide-diphospho-sugar transferases"/>
    <property type="match status" value="1"/>
</dbReference>
<dbReference type="Gene3D" id="3.90.550.10">
    <property type="entry name" value="Spore Coat Polysaccharide Biosynthesis Protein SpsA, Chain A"/>
    <property type="match status" value="1"/>
</dbReference>
<accession>B7PHL3</accession>
<protein>
    <submittedName>
        <fullName evidence="4 5">N-acetylgalactosaminyl transferase, putative</fullName>
        <ecNumber evidence="4">2.4.1.41</ecNumber>
    </submittedName>
</protein>
<feature type="region of interest" description="Disordered" evidence="2">
    <location>
        <begin position="1"/>
        <end position="72"/>
    </location>
</feature>
<dbReference type="InterPro" id="IPR001173">
    <property type="entry name" value="Glyco_trans_2-like"/>
</dbReference>
<dbReference type="Proteomes" id="UP000001555">
    <property type="component" value="Unassembled WGS sequence"/>
</dbReference>
<keyword evidence="4" id="KW-0808">Transferase</keyword>
<dbReference type="GO" id="GO:0004653">
    <property type="term" value="F:polypeptide N-acetylgalactosaminyltransferase activity"/>
    <property type="evidence" value="ECO:0000318"/>
    <property type="project" value="GO_Central"/>
</dbReference>
<reference evidence="5" key="2">
    <citation type="submission" date="2020-05" db="UniProtKB">
        <authorList>
            <consortium name="EnsemblMetazoa"/>
        </authorList>
    </citation>
    <scope>IDENTIFICATION</scope>
    <source>
        <strain evidence="5">wikel</strain>
    </source>
</reference>
<evidence type="ECO:0000313" key="6">
    <source>
        <dbReference type="Proteomes" id="UP000001555"/>
    </source>
</evidence>
<dbReference type="EMBL" id="ABJB010194164">
    <property type="status" value="NOT_ANNOTATED_CDS"/>
    <property type="molecule type" value="Genomic_DNA"/>
</dbReference>
<evidence type="ECO:0000256" key="1">
    <source>
        <dbReference type="ARBA" id="ARBA00023157"/>
    </source>
</evidence>
<name>B7PHL3_IXOSC</name>
<dbReference type="PANTHER" id="PTHR11675:SF131">
    <property type="entry name" value="POLYPEPTIDE N-ACETYLGALACTOSAMINYLTRANSFERASE 9-RELATED"/>
    <property type="match status" value="1"/>
</dbReference>
<dbReference type="InterPro" id="IPR029044">
    <property type="entry name" value="Nucleotide-diphossugar_trans"/>
</dbReference>
<dbReference type="PANTHER" id="PTHR11675">
    <property type="entry name" value="N-ACETYLGALACTOSAMINYLTRANSFERASE"/>
    <property type="match status" value="1"/>
</dbReference>
<dbReference type="EnsemblMetazoa" id="ISCW018056-RA">
    <property type="protein sequence ID" value="ISCW018056-PA"/>
    <property type="gene ID" value="ISCW018056"/>
</dbReference>
<dbReference type="EC" id="2.4.1.41" evidence="4"/>
<dbReference type="InParanoid" id="B7PHL3"/>
<evidence type="ECO:0000313" key="5">
    <source>
        <dbReference type="EnsemblMetazoa" id="ISCW018056-PA"/>
    </source>
</evidence>
<gene>
    <name evidence="4" type="ORF">IscW_ISCW018056</name>
</gene>
<dbReference type="EMBL" id="ABJB010169433">
    <property type="status" value="NOT_ANNOTATED_CDS"/>
    <property type="molecule type" value="Genomic_DNA"/>
</dbReference>
<dbReference type="EMBL" id="ABJB010936888">
    <property type="status" value="NOT_ANNOTATED_CDS"/>
    <property type="molecule type" value="Genomic_DNA"/>
</dbReference>